<sequence>MRFPDEADPPKLSLFSLPNKPNQEPPGMLTPPLRTSVSVPFQWEEVPGRPRPSTITDAEPKPKTARSLDLPPRLLINEANSPTTVLDGPYISKGGWSSKSTSFRRSPSEIWGPKKDRPAILFGSTRWGSLKKSTKEAVGNSSEHFSSSSVAADKSSEGSAGDPKVRITRIRRRTSFMSFSDKSTRSHMWASFYDSFKQVVPWRRRH</sequence>
<dbReference type="OrthoDB" id="1934555at2759"/>
<evidence type="ECO:0000313" key="3">
    <source>
        <dbReference type="Proteomes" id="UP000593562"/>
    </source>
</evidence>
<dbReference type="FunCoup" id="A0A7J7CAR2">
    <property type="interactions" value="54"/>
</dbReference>
<dbReference type="Proteomes" id="UP000593562">
    <property type="component" value="Unassembled WGS sequence"/>
</dbReference>
<comment type="caution">
    <text evidence="2">The sequence shown here is derived from an EMBL/GenBank/DDBJ whole genome shotgun (WGS) entry which is preliminary data.</text>
</comment>
<reference evidence="2 3" key="1">
    <citation type="journal article" date="2020" name="Nat. Commun.">
        <title>Genome of Tripterygium wilfordii and identification of cytochrome P450 involved in triptolide biosynthesis.</title>
        <authorList>
            <person name="Tu L."/>
            <person name="Su P."/>
            <person name="Zhang Z."/>
            <person name="Gao L."/>
            <person name="Wang J."/>
            <person name="Hu T."/>
            <person name="Zhou J."/>
            <person name="Zhang Y."/>
            <person name="Zhao Y."/>
            <person name="Liu Y."/>
            <person name="Song Y."/>
            <person name="Tong Y."/>
            <person name="Lu Y."/>
            <person name="Yang J."/>
            <person name="Xu C."/>
            <person name="Jia M."/>
            <person name="Peters R.J."/>
            <person name="Huang L."/>
            <person name="Gao W."/>
        </authorList>
    </citation>
    <scope>NUCLEOTIDE SEQUENCE [LARGE SCALE GENOMIC DNA]</scope>
    <source>
        <strain evidence="3">cv. XIE 37</strain>
        <tissue evidence="2">Leaf</tissue>
    </source>
</reference>
<evidence type="ECO:0000256" key="1">
    <source>
        <dbReference type="SAM" id="MobiDB-lite"/>
    </source>
</evidence>
<dbReference type="EMBL" id="JAAARO010000019">
    <property type="protein sequence ID" value="KAF5731264.1"/>
    <property type="molecule type" value="Genomic_DNA"/>
</dbReference>
<proteinExistence type="predicted"/>
<gene>
    <name evidence="2" type="ORF">HS088_TW19G00870</name>
</gene>
<dbReference type="PANTHER" id="PTHR34371">
    <property type="entry name" value="OS01G0551000 PROTEIN"/>
    <property type="match status" value="1"/>
</dbReference>
<dbReference type="PANTHER" id="PTHR34371:SF6">
    <property type="entry name" value="MEMBRANE-ASSOCIATED KINASE REGULATOR 6"/>
    <property type="match status" value="1"/>
</dbReference>
<organism evidence="2 3">
    <name type="scientific">Tripterygium wilfordii</name>
    <name type="common">Thunder God vine</name>
    <dbReference type="NCBI Taxonomy" id="458696"/>
    <lineage>
        <taxon>Eukaryota</taxon>
        <taxon>Viridiplantae</taxon>
        <taxon>Streptophyta</taxon>
        <taxon>Embryophyta</taxon>
        <taxon>Tracheophyta</taxon>
        <taxon>Spermatophyta</taxon>
        <taxon>Magnoliopsida</taxon>
        <taxon>eudicotyledons</taxon>
        <taxon>Gunneridae</taxon>
        <taxon>Pentapetalae</taxon>
        <taxon>rosids</taxon>
        <taxon>fabids</taxon>
        <taxon>Celastrales</taxon>
        <taxon>Celastraceae</taxon>
        <taxon>Tripterygium</taxon>
    </lineage>
</organism>
<feature type="region of interest" description="Disordered" evidence="1">
    <location>
        <begin position="1"/>
        <end position="117"/>
    </location>
</feature>
<dbReference type="InParanoid" id="A0A7J7CAR2"/>
<feature type="region of interest" description="Disordered" evidence="1">
    <location>
        <begin position="132"/>
        <end position="167"/>
    </location>
</feature>
<name>A0A7J7CAR2_TRIWF</name>
<dbReference type="AlphaFoldDB" id="A0A7J7CAR2"/>
<protein>
    <submittedName>
        <fullName evidence="2">Uncharacterized protein</fullName>
    </submittedName>
</protein>
<accession>A0A7J7CAR2</accession>
<keyword evidence="3" id="KW-1185">Reference proteome</keyword>
<feature type="compositionally biased region" description="Low complexity" evidence="1">
    <location>
        <begin position="141"/>
        <end position="159"/>
    </location>
</feature>
<evidence type="ECO:0000313" key="2">
    <source>
        <dbReference type="EMBL" id="KAF5731264.1"/>
    </source>
</evidence>